<dbReference type="PANTHER" id="PTHR30590">
    <property type="entry name" value="INNER MEMBRANE PROTEIN"/>
    <property type="match status" value="1"/>
</dbReference>
<feature type="transmembrane region" description="Helical" evidence="1">
    <location>
        <begin position="25"/>
        <end position="44"/>
    </location>
</feature>
<proteinExistence type="predicted"/>
<dbReference type="InterPro" id="IPR007349">
    <property type="entry name" value="DUF418"/>
</dbReference>
<evidence type="ECO:0000256" key="1">
    <source>
        <dbReference type="SAM" id="Phobius"/>
    </source>
</evidence>
<gene>
    <name evidence="3" type="ORF">WIS52_10140</name>
</gene>
<keyword evidence="1" id="KW-0472">Membrane</keyword>
<keyword evidence="1" id="KW-1133">Transmembrane helix</keyword>
<evidence type="ECO:0000313" key="3">
    <source>
        <dbReference type="EMBL" id="MEQ3550832.1"/>
    </source>
</evidence>
<feature type="domain" description="DUF418" evidence="2">
    <location>
        <begin position="232"/>
        <end position="395"/>
    </location>
</feature>
<keyword evidence="4" id="KW-1185">Reference proteome</keyword>
<protein>
    <submittedName>
        <fullName evidence="3">DUF418 domain-containing protein</fullName>
    </submittedName>
</protein>
<keyword evidence="1" id="KW-0812">Transmembrane</keyword>
<feature type="transmembrane region" description="Helical" evidence="1">
    <location>
        <begin position="115"/>
        <end position="138"/>
    </location>
</feature>
<evidence type="ECO:0000313" key="4">
    <source>
        <dbReference type="Proteomes" id="UP001494902"/>
    </source>
</evidence>
<dbReference type="PANTHER" id="PTHR30590:SF2">
    <property type="entry name" value="INNER MEMBRANE PROTEIN"/>
    <property type="match status" value="1"/>
</dbReference>
<feature type="transmembrane region" description="Helical" evidence="1">
    <location>
        <begin position="212"/>
        <end position="230"/>
    </location>
</feature>
<dbReference type="Pfam" id="PF04235">
    <property type="entry name" value="DUF418"/>
    <property type="match status" value="1"/>
</dbReference>
<dbReference type="RefSeq" id="WP_349297878.1">
    <property type="nucleotide sequence ID" value="NZ_JBEDNQ010000003.1"/>
</dbReference>
<dbReference type="InterPro" id="IPR052529">
    <property type="entry name" value="Bact_Transport_Assoc"/>
</dbReference>
<dbReference type="EMBL" id="JBEDNQ010000003">
    <property type="protein sequence ID" value="MEQ3550832.1"/>
    <property type="molecule type" value="Genomic_DNA"/>
</dbReference>
<feature type="transmembrane region" description="Helical" evidence="1">
    <location>
        <begin position="158"/>
        <end position="178"/>
    </location>
</feature>
<reference evidence="3 4" key="1">
    <citation type="submission" date="2024-03" db="EMBL/GenBank/DDBJ databases">
        <title>Draft genome sequence of Pseudonocardia nematodicida JCM 31783.</title>
        <authorList>
            <person name="Butdee W."/>
            <person name="Duangmal K."/>
        </authorList>
    </citation>
    <scope>NUCLEOTIDE SEQUENCE [LARGE SCALE GENOMIC DNA]</scope>
    <source>
        <strain evidence="3 4">JCM 31783</strain>
    </source>
</reference>
<sequence length="410" mass="43071">MSTTTDPAAASAPTPVSQRALAPDLARGLMLLFIALAHVPYYLFTADTGLAGVHPADGGLADRIAQAVTITTVDARAYPLFALLFAYGIGQMYSRQISRGASPADVRRMLRTRNLWMIAFGLVHATLLFFGDILGAYGLMGLVFVPLFLNRSDRVLKVWIGVLLGLAALVSVAATALMTLTPGGAGAERLATAEPGYLASILYRLTLWLPSLVSPFIMLVLPAAFLLGLLTARHRILEEPGRHLPLLRRTAVVGIAVGWSGGLVQALVHVGALTLPGAPDLLMLHNYTGFFAGIGYAAVFALVAHRITTAGTDPLPVRALVALGRRSMSGYLAQSVVWAGLLAASGLALGAHLSSWSAMGVGIATWLATVVAAYAMDRAGIRGPAETALRKLTYRSVRRAGPKATATTTA</sequence>
<accession>A0ABV1K8Q1</accession>
<organism evidence="3 4">
    <name type="scientific">Pseudonocardia nematodicida</name>
    <dbReference type="NCBI Taxonomy" id="1206997"/>
    <lineage>
        <taxon>Bacteria</taxon>
        <taxon>Bacillati</taxon>
        <taxon>Actinomycetota</taxon>
        <taxon>Actinomycetes</taxon>
        <taxon>Pseudonocardiales</taxon>
        <taxon>Pseudonocardiaceae</taxon>
        <taxon>Pseudonocardia</taxon>
    </lineage>
</organism>
<dbReference type="Proteomes" id="UP001494902">
    <property type="component" value="Unassembled WGS sequence"/>
</dbReference>
<feature type="transmembrane region" description="Helical" evidence="1">
    <location>
        <begin position="251"/>
        <end position="275"/>
    </location>
</feature>
<feature type="transmembrane region" description="Helical" evidence="1">
    <location>
        <begin position="287"/>
        <end position="307"/>
    </location>
</feature>
<comment type="caution">
    <text evidence="3">The sequence shown here is derived from an EMBL/GenBank/DDBJ whole genome shotgun (WGS) entry which is preliminary data.</text>
</comment>
<name>A0ABV1K8Q1_9PSEU</name>
<feature type="transmembrane region" description="Helical" evidence="1">
    <location>
        <begin position="328"/>
        <end position="350"/>
    </location>
</feature>
<feature type="transmembrane region" description="Helical" evidence="1">
    <location>
        <begin position="356"/>
        <end position="376"/>
    </location>
</feature>
<evidence type="ECO:0000259" key="2">
    <source>
        <dbReference type="Pfam" id="PF04235"/>
    </source>
</evidence>